<keyword evidence="2" id="KW-0812">Transmembrane</keyword>
<proteinExistence type="predicted"/>
<evidence type="ECO:0000313" key="3">
    <source>
        <dbReference type="EMBL" id="MCX2718359.1"/>
    </source>
</evidence>
<feature type="transmembrane region" description="Helical" evidence="2">
    <location>
        <begin position="6"/>
        <end position="26"/>
    </location>
</feature>
<comment type="caution">
    <text evidence="3">The sequence shown here is derived from an EMBL/GenBank/DDBJ whole genome shotgun (WGS) entry which is preliminary data.</text>
</comment>
<keyword evidence="1" id="KW-0175">Coiled coil</keyword>
<name>A0AAE3MK48_9FLAO</name>
<evidence type="ECO:0000256" key="1">
    <source>
        <dbReference type="SAM" id="Coils"/>
    </source>
</evidence>
<sequence>MDNSNISYWLLLLGVGIIGFLIGYFLRGGGKDKKDETEIAELKNKLGSLEEELNSCQKALENAKADGQDHNFDFKTAKAVFGKTIKQDDLKVIEGIGPKIEGLFHNYDIKTWDALAHVSVAKCQEVLESGGDRYKVHDPSSWPMQAMMCYENKWKELYRWQEEHKHGKL</sequence>
<dbReference type="RefSeq" id="WP_266010371.1">
    <property type="nucleotide sequence ID" value="NZ_JAPFQP010000001.1"/>
</dbReference>
<feature type="coiled-coil region" evidence="1">
    <location>
        <begin position="32"/>
        <end position="66"/>
    </location>
</feature>
<accession>A0AAE3MK48</accession>
<dbReference type="EMBL" id="JAPFQP010000001">
    <property type="protein sequence ID" value="MCX2718359.1"/>
    <property type="molecule type" value="Genomic_DNA"/>
</dbReference>
<organism evidence="3 4">
    <name type="scientific">Lentiprolixibacter aurantiacus</name>
    <dbReference type="NCBI Taxonomy" id="2993939"/>
    <lineage>
        <taxon>Bacteria</taxon>
        <taxon>Pseudomonadati</taxon>
        <taxon>Bacteroidota</taxon>
        <taxon>Flavobacteriia</taxon>
        <taxon>Flavobacteriales</taxon>
        <taxon>Flavobacteriaceae</taxon>
        <taxon>Lentiprolixibacter</taxon>
    </lineage>
</organism>
<keyword evidence="2" id="KW-1133">Transmembrane helix</keyword>
<evidence type="ECO:0000313" key="4">
    <source>
        <dbReference type="Proteomes" id="UP001207116"/>
    </source>
</evidence>
<keyword evidence="4" id="KW-1185">Reference proteome</keyword>
<dbReference type="AlphaFoldDB" id="A0AAE3MK48"/>
<dbReference type="Proteomes" id="UP001207116">
    <property type="component" value="Unassembled WGS sequence"/>
</dbReference>
<gene>
    <name evidence="3" type="ORF">OO016_01975</name>
</gene>
<protein>
    <recommendedName>
        <fullName evidence="5">DUF4332 domain-containing protein</fullName>
    </recommendedName>
</protein>
<keyword evidence="2" id="KW-0472">Membrane</keyword>
<evidence type="ECO:0000256" key="2">
    <source>
        <dbReference type="SAM" id="Phobius"/>
    </source>
</evidence>
<reference evidence="3" key="1">
    <citation type="submission" date="2022-11" db="EMBL/GenBank/DDBJ databases">
        <title>The characterization of three novel Bacteroidetes species and genomic analysis of their roles in tidal elemental geochemical cycles.</title>
        <authorList>
            <person name="Ma K.-J."/>
        </authorList>
    </citation>
    <scope>NUCLEOTIDE SEQUENCE</scope>
    <source>
        <strain evidence="3">M415</strain>
    </source>
</reference>
<evidence type="ECO:0008006" key="5">
    <source>
        <dbReference type="Google" id="ProtNLM"/>
    </source>
</evidence>